<evidence type="ECO:0000259" key="2">
    <source>
        <dbReference type="PROSITE" id="PS51186"/>
    </source>
</evidence>
<dbReference type="GO" id="GO:0016747">
    <property type="term" value="F:acyltransferase activity, transferring groups other than amino-acyl groups"/>
    <property type="evidence" value="ECO:0007669"/>
    <property type="project" value="InterPro"/>
</dbReference>
<feature type="domain" description="N-acetyltransferase" evidence="2">
    <location>
        <begin position="18"/>
        <end position="184"/>
    </location>
</feature>
<dbReference type="EMBL" id="LBQB01000003">
    <property type="protein sequence ID" value="KKP69833.1"/>
    <property type="molecule type" value="Genomic_DNA"/>
</dbReference>
<dbReference type="Gene3D" id="3.40.630.30">
    <property type="match status" value="1"/>
</dbReference>
<name>A0A0G0BK74_UNCC3</name>
<evidence type="ECO:0000313" key="3">
    <source>
        <dbReference type="EMBL" id="KKP69833.1"/>
    </source>
</evidence>
<dbReference type="PROSITE" id="PS51186">
    <property type="entry name" value="GNAT"/>
    <property type="match status" value="1"/>
</dbReference>
<dbReference type="InterPro" id="IPR000182">
    <property type="entry name" value="GNAT_dom"/>
</dbReference>
<organism evidence="3 4">
    <name type="scientific">candidate division CPR3 bacterium GW2011_GWF2_35_18</name>
    <dbReference type="NCBI Taxonomy" id="1618350"/>
    <lineage>
        <taxon>Bacteria</taxon>
        <taxon>Bacteria division CPR3</taxon>
    </lineage>
</organism>
<dbReference type="Pfam" id="PF00583">
    <property type="entry name" value="Acetyltransf_1"/>
    <property type="match status" value="1"/>
</dbReference>
<dbReference type="PANTHER" id="PTHR43415:SF3">
    <property type="entry name" value="GNAT-FAMILY ACETYLTRANSFERASE"/>
    <property type="match status" value="1"/>
</dbReference>
<reference evidence="3 4" key="1">
    <citation type="journal article" date="2015" name="Nature">
        <title>rRNA introns, odd ribosomes, and small enigmatic genomes across a large radiation of phyla.</title>
        <authorList>
            <person name="Brown C.T."/>
            <person name="Hug L.A."/>
            <person name="Thomas B.C."/>
            <person name="Sharon I."/>
            <person name="Castelle C.J."/>
            <person name="Singh A."/>
            <person name="Wilkins M.J."/>
            <person name="Williams K.H."/>
            <person name="Banfield J.F."/>
        </authorList>
    </citation>
    <scope>NUCLEOTIDE SEQUENCE [LARGE SCALE GENOMIC DNA]</scope>
</reference>
<dbReference type="SUPFAM" id="SSF55729">
    <property type="entry name" value="Acyl-CoA N-acyltransferases (Nat)"/>
    <property type="match status" value="1"/>
</dbReference>
<evidence type="ECO:0000313" key="4">
    <source>
        <dbReference type="Proteomes" id="UP000034581"/>
    </source>
</evidence>
<gene>
    <name evidence="3" type="ORF">UR67_C0003G0113</name>
</gene>
<proteinExistence type="predicted"/>
<accession>A0A0G0BK74</accession>
<protein>
    <submittedName>
        <fullName evidence="3">GCN5-related N-acetyltransferase</fullName>
    </submittedName>
</protein>
<dbReference type="AlphaFoldDB" id="A0A0G0BK74"/>
<dbReference type="CDD" id="cd04301">
    <property type="entry name" value="NAT_SF"/>
    <property type="match status" value="1"/>
</dbReference>
<sequence>MEFGKLIKQFVSKSGKEITLQVVEDNDLQLLLDFINRLIQEDTYIYRETDSPVTLDEERLWLSKTLEDIARNDQFYFVAKADNKIVGVGNIVRGWMREREQGTFRMSIDKNYRDQGLGAEMTQVAIDSAKNMGLRILKAWIFADDEKAVYLAKKMNFIEAGRLPQSIYFKEKYIDEILFFRKLEDIYIPEYGGMKDSETGDENAPAEIERSDEDIV</sequence>
<dbReference type="PANTHER" id="PTHR43415">
    <property type="entry name" value="SPERMIDINE N(1)-ACETYLTRANSFERASE"/>
    <property type="match status" value="1"/>
</dbReference>
<keyword evidence="3" id="KW-0808">Transferase</keyword>
<comment type="caution">
    <text evidence="3">The sequence shown here is derived from an EMBL/GenBank/DDBJ whole genome shotgun (WGS) entry which is preliminary data.</text>
</comment>
<dbReference type="Proteomes" id="UP000034581">
    <property type="component" value="Unassembled WGS sequence"/>
</dbReference>
<dbReference type="STRING" id="1618350.UR67_C0003G0113"/>
<feature type="region of interest" description="Disordered" evidence="1">
    <location>
        <begin position="194"/>
        <end position="216"/>
    </location>
</feature>
<evidence type="ECO:0000256" key="1">
    <source>
        <dbReference type="SAM" id="MobiDB-lite"/>
    </source>
</evidence>
<dbReference type="InterPro" id="IPR016181">
    <property type="entry name" value="Acyl_CoA_acyltransferase"/>
</dbReference>